<proteinExistence type="predicted"/>
<dbReference type="GO" id="GO:0004674">
    <property type="term" value="F:protein serine/threonine kinase activity"/>
    <property type="evidence" value="ECO:0007669"/>
    <property type="project" value="TreeGrafter"/>
</dbReference>
<evidence type="ECO:0000259" key="1">
    <source>
        <dbReference type="PROSITE" id="PS50011"/>
    </source>
</evidence>
<dbReference type="GO" id="GO:0005524">
    <property type="term" value="F:ATP binding"/>
    <property type="evidence" value="ECO:0007669"/>
    <property type="project" value="InterPro"/>
</dbReference>
<dbReference type="Gene3D" id="1.10.510.10">
    <property type="entry name" value="Transferase(Phosphotransferase) domain 1"/>
    <property type="match status" value="1"/>
</dbReference>
<name>A0A8K1FJC2_PYTOL</name>
<evidence type="ECO:0000313" key="2">
    <source>
        <dbReference type="EMBL" id="TMW64756.1"/>
    </source>
</evidence>
<reference evidence="2" key="1">
    <citation type="submission" date="2019-03" db="EMBL/GenBank/DDBJ databases">
        <title>Long read genome sequence of the mycoparasitic Pythium oligandrum ATCC 38472 isolated from sugarbeet rhizosphere.</title>
        <authorList>
            <person name="Gaulin E."/>
        </authorList>
    </citation>
    <scope>NUCLEOTIDE SEQUENCE</scope>
    <source>
        <strain evidence="2">ATCC 38472_TT</strain>
    </source>
</reference>
<keyword evidence="3" id="KW-1185">Reference proteome</keyword>
<dbReference type="AlphaFoldDB" id="A0A8K1FJC2"/>
<protein>
    <recommendedName>
        <fullName evidence="1">Protein kinase domain-containing protein</fullName>
    </recommendedName>
</protein>
<dbReference type="PANTHER" id="PTHR44329">
    <property type="entry name" value="SERINE/THREONINE-PROTEIN KINASE TNNI3K-RELATED"/>
    <property type="match status" value="1"/>
</dbReference>
<dbReference type="InterPro" id="IPR051681">
    <property type="entry name" value="Ser/Thr_Kinases-Pseudokinases"/>
</dbReference>
<gene>
    <name evidence="2" type="ORF">Poli38472_011636</name>
</gene>
<feature type="domain" description="Protein kinase" evidence="1">
    <location>
        <begin position="238"/>
        <end position="496"/>
    </location>
</feature>
<evidence type="ECO:0000313" key="3">
    <source>
        <dbReference type="Proteomes" id="UP000794436"/>
    </source>
</evidence>
<dbReference type="Proteomes" id="UP000794436">
    <property type="component" value="Unassembled WGS sequence"/>
</dbReference>
<dbReference type="Pfam" id="PF07714">
    <property type="entry name" value="PK_Tyr_Ser-Thr"/>
    <property type="match status" value="1"/>
</dbReference>
<dbReference type="EMBL" id="SPLM01000039">
    <property type="protein sequence ID" value="TMW64756.1"/>
    <property type="molecule type" value="Genomic_DNA"/>
</dbReference>
<dbReference type="PROSITE" id="PS50011">
    <property type="entry name" value="PROTEIN_KINASE_DOM"/>
    <property type="match status" value="1"/>
</dbReference>
<dbReference type="InterPro" id="IPR001245">
    <property type="entry name" value="Ser-Thr/Tyr_kinase_cat_dom"/>
</dbReference>
<dbReference type="PANTHER" id="PTHR44329:SF214">
    <property type="entry name" value="PROTEIN KINASE DOMAIN-CONTAINING PROTEIN"/>
    <property type="match status" value="1"/>
</dbReference>
<dbReference type="OrthoDB" id="125603at2759"/>
<dbReference type="InterPro" id="IPR000719">
    <property type="entry name" value="Prot_kinase_dom"/>
</dbReference>
<dbReference type="InterPro" id="IPR011009">
    <property type="entry name" value="Kinase-like_dom_sf"/>
</dbReference>
<organism evidence="2 3">
    <name type="scientific">Pythium oligandrum</name>
    <name type="common">Mycoparasitic fungus</name>
    <dbReference type="NCBI Taxonomy" id="41045"/>
    <lineage>
        <taxon>Eukaryota</taxon>
        <taxon>Sar</taxon>
        <taxon>Stramenopiles</taxon>
        <taxon>Oomycota</taxon>
        <taxon>Peronosporomycetes</taxon>
        <taxon>Pythiales</taxon>
        <taxon>Pythiaceae</taxon>
        <taxon>Pythium</taxon>
    </lineage>
</organism>
<dbReference type="SUPFAM" id="SSF56112">
    <property type="entry name" value="Protein kinase-like (PK-like)"/>
    <property type="match status" value="1"/>
</dbReference>
<accession>A0A8K1FJC2</accession>
<sequence length="654" mass="75408">MVLRDGINVADQALMGGALAGSGALLVSLVQLVNELRESKELFQKLLNRLQKVQPQLKRMVQHDKMQKAKPILQEYEALLQGVVETLREHVESNRLQQILSHRKMKKCILEFNADLSEIKDALFLAATEDTADHRNEQDGQFDDLHQVIEQSTADTSAGLRALKQLLITNGSQVLAESRNKDESLADFKVEMERNLFTYNNEQRELLRDIYRLLLKDKLVNSKIQEPEWYIARGEFRFDAHNPFTTGEFRSIYHGTLVFSGTEVTIRTVDITDGDLKTQEEFCKEADKWNKLRDPHVLPLYGANDKSSPMVFVCGRAELGNFNTYLSTHKHRFWHVFLDAARGLAYLHQKRICHANLKCNNLLVTKHGVGVVSDFMFSFVRLNSRLSLKPQTSDHFWKAPERFPPPDSKKLPSSNPRIESDIYSLGMCIYEAMSGTKPYADMKEEDAINMIRKGELPPRPAGKITDEAWSLIQRMCCQDFQDRPRLDAVIDEMRVLVDKEKRIASHVQCQCRAKEVVDGVEIHEEGNVPMMSEYDSETSKLILFDDLVLERKRTQAQIGQYFIRGRKQGWSMVYISQSYFGVPKTIRINAQYVILGRNLTQRDLGIICRDFPTDMSVKDFIDLYKRLTDEKLTTMMDIIHRKIYRNVTELICDM</sequence>
<comment type="caution">
    <text evidence="2">The sequence shown here is derived from an EMBL/GenBank/DDBJ whole genome shotgun (WGS) entry which is preliminary data.</text>
</comment>